<sequence length="244" mass="28232">MNINATFEKLHTMRLNGFAQAYRELTENALEKNFSLDELIAHLIEAEYENRYNKKLKRLITQARFKQQASFEQINFHQPRGMDKNMLLRLQQGDWIKKSKDLIITGPTGVGKSFIACALGFQACSQELKTIYYTANKLLDRMTLAKADGSYFEFMDKLAKTKLLIIDDFGLKQIDHKQCNMLLDLVDERHGSSSTIITSQLPVKAWFDCFKEPTIADAILDRLTNGSYRIELQGESMRKFRKEQ</sequence>
<dbReference type="InterPro" id="IPR002611">
    <property type="entry name" value="IstB_ATP-bd"/>
</dbReference>
<feature type="domain" description="IstB-like ATP-binding" evidence="3">
    <location>
        <begin position="10"/>
        <end position="242"/>
    </location>
</feature>
<dbReference type="NCBIfam" id="NF038214">
    <property type="entry name" value="IS21_help_AAA"/>
    <property type="match status" value="1"/>
</dbReference>
<evidence type="ECO:0000313" key="5">
    <source>
        <dbReference type="EMBL" id="SFW63840.1"/>
    </source>
</evidence>
<dbReference type="InterPro" id="IPR027417">
    <property type="entry name" value="P-loop_NTPase"/>
</dbReference>
<dbReference type="Pfam" id="PF01695">
    <property type="entry name" value="IstB_IS21"/>
    <property type="match status" value="1"/>
</dbReference>
<gene>
    <name evidence="4" type="ORF">SAMN02927921_02330</name>
    <name evidence="5" type="ORF">SAMN02927921_02890</name>
    <name evidence="6" type="ORF">SAMN02927921_03155</name>
</gene>
<evidence type="ECO:0000256" key="1">
    <source>
        <dbReference type="ARBA" id="ARBA00022741"/>
    </source>
</evidence>
<keyword evidence="2" id="KW-0067">ATP-binding</keyword>
<dbReference type="Gene3D" id="3.40.50.300">
    <property type="entry name" value="P-loop containing nucleotide triphosphate hydrolases"/>
    <property type="match status" value="1"/>
</dbReference>
<name>A0A1K1R4A3_9FLAO</name>
<dbReference type="PANTHER" id="PTHR30050:SF4">
    <property type="entry name" value="ATP-BINDING PROTEIN RV3427C IN INSERTION SEQUENCE-RELATED"/>
    <property type="match status" value="1"/>
</dbReference>
<evidence type="ECO:0000256" key="2">
    <source>
        <dbReference type="ARBA" id="ARBA00022840"/>
    </source>
</evidence>
<dbReference type="EMBL" id="FPJE01000012">
    <property type="protein sequence ID" value="SFW56287.1"/>
    <property type="molecule type" value="Genomic_DNA"/>
</dbReference>
<dbReference type="EMBL" id="FPJE01000016">
    <property type="protein sequence ID" value="SFW63840.1"/>
    <property type="molecule type" value="Genomic_DNA"/>
</dbReference>
<keyword evidence="7" id="KW-1185">Reference proteome</keyword>
<dbReference type="CDD" id="cd00009">
    <property type="entry name" value="AAA"/>
    <property type="match status" value="1"/>
</dbReference>
<proteinExistence type="predicted"/>
<dbReference type="AlphaFoldDB" id="A0A1K1R4A3"/>
<evidence type="ECO:0000313" key="6">
    <source>
        <dbReference type="EMBL" id="SFW66740.1"/>
    </source>
</evidence>
<organism evidence="6 7">
    <name type="scientific">Sinomicrobium oceani</name>
    <dbReference type="NCBI Taxonomy" id="1150368"/>
    <lineage>
        <taxon>Bacteria</taxon>
        <taxon>Pseudomonadati</taxon>
        <taxon>Bacteroidota</taxon>
        <taxon>Flavobacteriia</taxon>
        <taxon>Flavobacteriales</taxon>
        <taxon>Flavobacteriaceae</taxon>
        <taxon>Sinomicrobium</taxon>
    </lineage>
</organism>
<dbReference type="STRING" id="1150368.SAMN02927921_02330"/>
<dbReference type="GO" id="GO:0005524">
    <property type="term" value="F:ATP binding"/>
    <property type="evidence" value="ECO:0007669"/>
    <property type="project" value="UniProtKB-KW"/>
</dbReference>
<keyword evidence="1" id="KW-0547">Nucleotide-binding</keyword>
<dbReference type="PIRSF" id="PIRSF003073">
    <property type="entry name" value="DNAC_TnpB_IstB"/>
    <property type="match status" value="1"/>
</dbReference>
<dbReference type="GO" id="GO:0006260">
    <property type="term" value="P:DNA replication"/>
    <property type="evidence" value="ECO:0007669"/>
    <property type="project" value="TreeGrafter"/>
</dbReference>
<protein>
    <submittedName>
        <fullName evidence="6">DNA replication protein DnaC</fullName>
    </submittedName>
</protein>
<dbReference type="InterPro" id="IPR047661">
    <property type="entry name" value="IstB"/>
</dbReference>
<dbReference type="RefSeq" id="WP_072317555.1">
    <property type="nucleotide sequence ID" value="NZ_FPJE01000012.1"/>
</dbReference>
<dbReference type="SUPFAM" id="SSF52540">
    <property type="entry name" value="P-loop containing nucleoside triphosphate hydrolases"/>
    <property type="match status" value="1"/>
</dbReference>
<dbReference type="EMBL" id="FPJE01000018">
    <property type="protein sequence ID" value="SFW66740.1"/>
    <property type="molecule type" value="Genomic_DNA"/>
</dbReference>
<accession>A0A1K1R4A3</accession>
<dbReference type="OrthoDB" id="8064373at2"/>
<dbReference type="InterPro" id="IPR028350">
    <property type="entry name" value="DNAC/IstB-like"/>
</dbReference>
<reference evidence="6 7" key="1">
    <citation type="submission" date="2016-11" db="EMBL/GenBank/DDBJ databases">
        <authorList>
            <person name="Jaros S."/>
            <person name="Januszkiewicz K."/>
            <person name="Wedrychowicz H."/>
        </authorList>
    </citation>
    <scope>NUCLEOTIDE SEQUENCE [LARGE SCALE GENOMIC DNA]</scope>
    <source>
        <strain evidence="6 7">CGMCC 1.12145</strain>
    </source>
</reference>
<evidence type="ECO:0000259" key="3">
    <source>
        <dbReference type="Pfam" id="PF01695"/>
    </source>
</evidence>
<dbReference type="PANTHER" id="PTHR30050">
    <property type="entry name" value="CHROMOSOMAL REPLICATION INITIATOR PROTEIN DNAA"/>
    <property type="match status" value="1"/>
</dbReference>
<dbReference type="Proteomes" id="UP000182248">
    <property type="component" value="Unassembled WGS sequence"/>
</dbReference>
<evidence type="ECO:0000313" key="4">
    <source>
        <dbReference type="EMBL" id="SFW56287.1"/>
    </source>
</evidence>
<evidence type="ECO:0000313" key="7">
    <source>
        <dbReference type="Proteomes" id="UP000182248"/>
    </source>
</evidence>